<gene>
    <name evidence="2" type="ORF">CNMCM6805_000151</name>
</gene>
<dbReference type="AlphaFoldDB" id="A0A8H4GZK1"/>
<evidence type="ECO:0000259" key="1">
    <source>
        <dbReference type="Pfam" id="PF08241"/>
    </source>
</evidence>
<dbReference type="OrthoDB" id="4394134at2759"/>
<dbReference type="GO" id="GO:0008757">
    <property type="term" value="F:S-adenosylmethionine-dependent methyltransferase activity"/>
    <property type="evidence" value="ECO:0007669"/>
    <property type="project" value="InterPro"/>
</dbReference>
<protein>
    <recommendedName>
        <fullName evidence="1">Methyltransferase type 11 domain-containing protein</fullName>
    </recommendedName>
</protein>
<dbReference type="EMBL" id="JAAAPX010000103">
    <property type="protein sequence ID" value="KAF4231457.1"/>
    <property type="molecule type" value="Genomic_DNA"/>
</dbReference>
<dbReference type="InterPro" id="IPR013216">
    <property type="entry name" value="Methyltransf_11"/>
</dbReference>
<keyword evidence="3" id="KW-1185">Reference proteome</keyword>
<organism evidence="2 3">
    <name type="scientific">Aspergillus fumigatiaffinis</name>
    <dbReference type="NCBI Taxonomy" id="340414"/>
    <lineage>
        <taxon>Eukaryota</taxon>
        <taxon>Fungi</taxon>
        <taxon>Dikarya</taxon>
        <taxon>Ascomycota</taxon>
        <taxon>Pezizomycotina</taxon>
        <taxon>Eurotiomycetes</taxon>
        <taxon>Eurotiomycetidae</taxon>
        <taxon>Eurotiales</taxon>
        <taxon>Aspergillaceae</taxon>
        <taxon>Aspergillus</taxon>
        <taxon>Aspergillus subgen. Fumigati</taxon>
    </lineage>
</organism>
<feature type="domain" description="Methyltransferase type 11" evidence="1">
    <location>
        <begin position="7"/>
        <end position="78"/>
    </location>
</feature>
<proteinExistence type="predicted"/>
<dbReference type="Gene3D" id="3.40.50.150">
    <property type="entry name" value="Vaccinia Virus protein VP39"/>
    <property type="match status" value="1"/>
</dbReference>
<dbReference type="Proteomes" id="UP000653565">
    <property type="component" value="Unassembled WGS sequence"/>
</dbReference>
<evidence type="ECO:0000313" key="2">
    <source>
        <dbReference type="EMBL" id="KAF4231457.1"/>
    </source>
</evidence>
<dbReference type="Pfam" id="PF08241">
    <property type="entry name" value="Methyltransf_11"/>
    <property type="match status" value="1"/>
</dbReference>
<name>A0A8H4GZK1_9EURO</name>
<evidence type="ECO:0000313" key="3">
    <source>
        <dbReference type="Proteomes" id="UP000653565"/>
    </source>
</evidence>
<reference evidence="2" key="1">
    <citation type="journal article" date="2020" name="bioRxiv">
        <title>Genomic and phenotypic heterogeneity of clinical isolates of the human pathogens Aspergillus fumigatus, Aspergillus lentulus and Aspergillus fumigatiaffinis.</title>
        <authorList>
            <person name="dos Santos R.A.C."/>
            <person name="Steenwyk J.L."/>
            <person name="Rivero-Menendez O."/>
            <person name="Mead M.E."/>
            <person name="Silva L.P."/>
            <person name="Bastos R.W."/>
            <person name="Alastruey-Izquierdo A."/>
            <person name="Goldman G.H."/>
            <person name="Rokas A."/>
        </authorList>
    </citation>
    <scope>NUCLEOTIDE SEQUENCE</scope>
    <source>
        <strain evidence="2">CNM-CM6805</strain>
    </source>
</reference>
<reference evidence="2" key="2">
    <citation type="submission" date="2020-04" db="EMBL/GenBank/DDBJ databases">
        <authorList>
            <person name="Santos R.A.C."/>
            <person name="Steenwyk J.L."/>
            <person name="Rivero-Menendez O."/>
            <person name="Mead M.E."/>
            <person name="Silva L.P."/>
            <person name="Bastos R.W."/>
            <person name="Alastruey-Izquierdo A."/>
            <person name="Goldman G.H."/>
            <person name="Rokas A."/>
        </authorList>
    </citation>
    <scope>NUCLEOTIDE SEQUENCE</scope>
    <source>
        <strain evidence="2">CNM-CM6805</strain>
    </source>
</reference>
<dbReference type="SUPFAM" id="SSF53335">
    <property type="entry name" value="S-adenosyl-L-methionine-dependent methyltransferases"/>
    <property type="match status" value="1"/>
</dbReference>
<comment type="caution">
    <text evidence="2">The sequence shown here is derived from an EMBL/GenBank/DDBJ whole genome shotgun (WGS) entry which is preliminary data.</text>
</comment>
<dbReference type="InterPro" id="IPR029063">
    <property type="entry name" value="SAM-dependent_MTases_sf"/>
</dbReference>
<accession>A0A8H4GZK1</accession>
<sequence>MTEFSMLAIEPSDVAFQYLTDYFKTDPKITCIREDFLRVPVEPGTVDYIMSTGASHHSHTDGFLQRSAQWLQRGGYWLIADEMISPFETRKERHLNLLRHHLAYMAPLCFPWPTTDIDNRTPAEQEFVADFNNTVPQAKFLADNGDADEAERLCRELLSRTERHGFTTKVSEPQLAFWRLQWLELQALVAGLDYEVEQKTHPQHLIKMAEGAGLKCVAHERVYGTVGLTDDCAGTHVMAFQKI</sequence>